<feature type="non-terminal residue" evidence="2">
    <location>
        <position position="117"/>
    </location>
</feature>
<keyword evidence="2" id="KW-0808">Transferase</keyword>
<organism evidence="2 3">
    <name type="scientific">Bifidobacterium callitrichidarum</name>
    <dbReference type="NCBI Taxonomy" id="2052941"/>
    <lineage>
        <taxon>Bacteria</taxon>
        <taxon>Bacillati</taxon>
        <taxon>Actinomycetota</taxon>
        <taxon>Actinomycetes</taxon>
        <taxon>Bifidobacteriales</taxon>
        <taxon>Bifidobacteriaceae</taxon>
        <taxon>Bifidobacterium</taxon>
    </lineage>
</organism>
<accession>A0A2U2N6K2</accession>
<name>A0A2U2N6K2_9BIFI</name>
<keyword evidence="1" id="KW-0812">Transmembrane</keyword>
<reference evidence="2 3" key="1">
    <citation type="journal article" date="2018" name="Int. J. Syst. Evol. Microbiol.">
        <title>Bifidobacterium callitrichidarum sp. nov. from the faeces of the emperor tamarin (Saguinus imperator).</title>
        <authorList>
            <person name="Modesto M."/>
            <person name="Michelini S."/>
            <person name="Sansosti M.C."/>
            <person name="De Filippo C."/>
            <person name="Cavalieri D."/>
            <person name="Qvirist L."/>
            <person name="Andlid T."/>
            <person name="Spiezio C."/>
            <person name="Sandri C."/>
            <person name="Pascarelli S."/>
            <person name="Sgorbati B."/>
            <person name="Mattarelli P."/>
        </authorList>
    </citation>
    <scope>NUCLEOTIDE SEQUENCE [LARGE SCALE GENOMIC DNA]</scope>
    <source>
        <strain evidence="2 3">TRI 5</strain>
    </source>
</reference>
<feature type="transmembrane region" description="Helical" evidence="1">
    <location>
        <begin position="55"/>
        <end position="81"/>
    </location>
</feature>
<keyword evidence="2" id="KW-0418">Kinase</keyword>
<dbReference type="EMBL" id="QFFM01000015">
    <property type="protein sequence ID" value="PWG64796.1"/>
    <property type="molecule type" value="Genomic_DNA"/>
</dbReference>
<feature type="transmembrane region" description="Helical" evidence="1">
    <location>
        <begin position="27"/>
        <end position="48"/>
    </location>
</feature>
<evidence type="ECO:0000313" key="2">
    <source>
        <dbReference type="EMBL" id="PWG64796.1"/>
    </source>
</evidence>
<proteinExistence type="predicted"/>
<sequence>MVPLASFMCLAQTSFFAQNFEQDSAGFMLMVLCSLVALPSGFLLLARVEYPEPTFWIACALVAVFPFDSLVVLMALTSLLARRSARKISVRAAIAGTLVTVWSQVRDALQPPHASIW</sequence>
<keyword evidence="1" id="KW-1133">Transmembrane helix</keyword>
<evidence type="ECO:0000313" key="3">
    <source>
        <dbReference type="Proteomes" id="UP000245876"/>
    </source>
</evidence>
<gene>
    <name evidence="2" type="ORF">DF196_08370</name>
</gene>
<keyword evidence="3" id="KW-1185">Reference proteome</keyword>
<comment type="caution">
    <text evidence="2">The sequence shown here is derived from an EMBL/GenBank/DDBJ whole genome shotgun (WGS) entry which is preliminary data.</text>
</comment>
<keyword evidence="1" id="KW-0472">Membrane</keyword>
<dbReference type="GO" id="GO:0016301">
    <property type="term" value="F:kinase activity"/>
    <property type="evidence" value="ECO:0007669"/>
    <property type="project" value="UniProtKB-KW"/>
</dbReference>
<dbReference type="Proteomes" id="UP000245876">
    <property type="component" value="Unassembled WGS sequence"/>
</dbReference>
<protein>
    <submittedName>
        <fullName evidence="2">Sensor histidine kinase</fullName>
    </submittedName>
</protein>
<evidence type="ECO:0000256" key="1">
    <source>
        <dbReference type="SAM" id="Phobius"/>
    </source>
</evidence>
<dbReference type="AlphaFoldDB" id="A0A2U2N6K2"/>